<dbReference type="AlphaFoldDB" id="A0A1Z5R557"/>
<dbReference type="ExpressionAtlas" id="A0A1Z5R557">
    <property type="expression patterns" value="baseline"/>
</dbReference>
<protein>
    <submittedName>
        <fullName evidence="2">Uncharacterized protein</fullName>
    </submittedName>
</protein>
<sequence>MLGGRMLILARSCAIHYVEEHTRRRERTRTYDLWAWCVDPCEIPLRVWLTIADPDAEQPPVDIQLPLVQVHQEEPTGVKHGLKYEVFPHVAVVEDLTFLGEDGGQGGPPNRRPRRHFIWRYGQPDSQGEVHGRRGEDRGREEHRRRDDEDDNQGGRHRRHRSASAWGRVTRCRNGAADCYSTNIRAFNPRYGGSYRSRSLKWEIKKAKVNAKVTPAPTVQSKTKKRVSFADPVASVLGEFPKVASAGEKHMSPNNIRAVEIRKEGEQNKHLDKPINKVEMDAIQELIEHGSKLEKRAGKNKVAARKMRAS</sequence>
<evidence type="ECO:0000256" key="1">
    <source>
        <dbReference type="SAM" id="MobiDB-lite"/>
    </source>
</evidence>
<proteinExistence type="predicted"/>
<evidence type="ECO:0000313" key="3">
    <source>
        <dbReference type="Proteomes" id="UP000000768"/>
    </source>
</evidence>
<gene>
    <name evidence="2" type="ORF">SORBI_3008G060800</name>
</gene>
<name>A0A1Z5R557_SORBI</name>
<dbReference type="EMBL" id="CM000767">
    <property type="protein sequence ID" value="OQU78850.1"/>
    <property type="molecule type" value="Genomic_DNA"/>
</dbReference>
<dbReference type="InParanoid" id="A0A1Z5R557"/>
<accession>A0A1Z5R557</accession>
<reference evidence="2 3" key="1">
    <citation type="journal article" date="2009" name="Nature">
        <title>The Sorghum bicolor genome and the diversification of grasses.</title>
        <authorList>
            <person name="Paterson A.H."/>
            <person name="Bowers J.E."/>
            <person name="Bruggmann R."/>
            <person name="Dubchak I."/>
            <person name="Grimwood J."/>
            <person name="Gundlach H."/>
            <person name="Haberer G."/>
            <person name="Hellsten U."/>
            <person name="Mitros T."/>
            <person name="Poliakov A."/>
            <person name="Schmutz J."/>
            <person name="Spannagl M."/>
            <person name="Tang H."/>
            <person name="Wang X."/>
            <person name="Wicker T."/>
            <person name="Bharti A.K."/>
            <person name="Chapman J."/>
            <person name="Feltus F.A."/>
            <person name="Gowik U."/>
            <person name="Grigoriev I.V."/>
            <person name="Lyons E."/>
            <person name="Maher C.A."/>
            <person name="Martis M."/>
            <person name="Narechania A."/>
            <person name="Otillar R.P."/>
            <person name="Penning B.W."/>
            <person name="Salamov A.A."/>
            <person name="Wang Y."/>
            <person name="Zhang L."/>
            <person name="Carpita N.C."/>
            <person name="Freeling M."/>
            <person name="Gingle A.R."/>
            <person name="Hash C.T."/>
            <person name="Keller B."/>
            <person name="Klein P."/>
            <person name="Kresovich S."/>
            <person name="McCann M.C."/>
            <person name="Ming R."/>
            <person name="Peterson D.G."/>
            <person name="Mehboob-ur-Rahman"/>
            <person name="Ware D."/>
            <person name="Westhoff P."/>
            <person name="Mayer K.F."/>
            <person name="Messing J."/>
            <person name="Rokhsar D.S."/>
        </authorList>
    </citation>
    <scope>NUCLEOTIDE SEQUENCE [LARGE SCALE GENOMIC DNA]</scope>
    <source>
        <strain evidence="3">cv. BTx623</strain>
    </source>
</reference>
<dbReference type="Proteomes" id="UP000000768">
    <property type="component" value="Chromosome 8"/>
</dbReference>
<keyword evidence="3" id="KW-1185">Reference proteome</keyword>
<feature type="compositionally biased region" description="Basic and acidic residues" evidence="1">
    <location>
        <begin position="128"/>
        <end position="147"/>
    </location>
</feature>
<organism evidence="2 3">
    <name type="scientific">Sorghum bicolor</name>
    <name type="common">Sorghum</name>
    <name type="synonym">Sorghum vulgare</name>
    <dbReference type="NCBI Taxonomy" id="4558"/>
    <lineage>
        <taxon>Eukaryota</taxon>
        <taxon>Viridiplantae</taxon>
        <taxon>Streptophyta</taxon>
        <taxon>Embryophyta</taxon>
        <taxon>Tracheophyta</taxon>
        <taxon>Spermatophyta</taxon>
        <taxon>Magnoliopsida</taxon>
        <taxon>Liliopsida</taxon>
        <taxon>Poales</taxon>
        <taxon>Poaceae</taxon>
        <taxon>PACMAD clade</taxon>
        <taxon>Panicoideae</taxon>
        <taxon>Andropogonodae</taxon>
        <taxon>Andropogoneae</taxon>
        <taxon>Sorghinae</taxon>
        <taxon>Sorghum</taxon>
    </lineage>
</organism>
<feature type="region of interest" description="Disordered" evidence="1">
    <location>
        <begin position="291"/>
        <end position="310"/>
    </location>
</feature>
<dbReference type="InterPro" id="IPR053253">
    <property type="entry name" value="Sex_diff_modulator"/>
</dbReference>
<evidence type="ECO:0000313" key="2">
    <source>
        <dbReference type="EMBL" id="OQU78850.1"/>
    </source>
</evidence>
<feature type="region of interest" description="Disordered" evidence="1">
    <location>
        <begin position="120"/>
        <end position="165"/>
    </location>
</feature>
<dbReference type="PANTHER" id="PTHR33087">
    <property type="entry name" value="OS07G0539200 PROTEIN"/>
    <property type="match status" value="1"/>
</dbReference>
<dbReference type="FunCoup" id="A0A1Z5R557">
    <property type="interactions" value="821"/>
</dbReference>
<reference evidence="3" key="2">
    <citation type="journal article" date="2018" name="Plant J.">
        <title>The Sorghum bicolor reference genome: improved assembly, gene annotations, a transcriptome atlas, and signatures of genome organization.</title>
        <authorList>
            <person name="McCormick R.F."/>
            <person name="Truong S.K."/>
            <person name="Sreedasyam A."/>
            <person name="Jenkins J."/>
            <person name="Shu S."/>
            <person name="Sims D."/>
            <person name="Kennedy M."/>
            <person name="Amirebrahimi M."/>
            <person name="Weers B.D."/>
            <person name="McKinley B."/>
            <person name="Mattison A."/>
            <person name="Morishige D.T."/>
            <person name="Grimwood J."/>
            <person name="Schmutz J."/>
            <person name="Mullet J.E."/>
        </authorList>
    </citation>
    <scope>NUCLEOTIDE SEQUENCE [LARGE SCALE GENOMIC DNA]</scope>
    <source>
        <strain evidence="3">cv. BTx623</strain>
    </source>
</reference>
<dbReference type="PANTHER" id="PTHR33087:SF53">
    <property type="entry name" value="CCHC-TYPE DOMAIN-CONTAINING PROTEIN"/>
    <property type="match status" value="1"/>
</dbReference>
<dbReference type="Gramene" id="OQU78850">
    <property type="protein sequence ID" value="OQU78850"/>
    <property type="gene ID" value="SORBI_3008G060800"/>
</dbReference>
<feature type="compositionally biased region" description="Basic residues" evidence="1">
    <location>
        <begin position="298"/>
        <end position="310"/>
    </location>
</feature>